<sequence length="1804" mass="204499">MSEFHDLENSGTVDNRPIYPQSSTNQVELSHVDSREDLFVDAPDELNNDNKEGGMPAVSPNVAVLEGKRNAVARQFDETDNNDSNHFVNEMEHLRALLEQAVDEKERLEVKYKEEMEVLSREIHMKDQEIERLNARDISSVAEAGKEVFAEKNPQYEVTMERILAALASVVNQGDVMGYSSGEQVDLVEKSMLALIEKYNQFLFEVNQLRQCLTKAEYDFGVQEFGTLFVAACDELFELRRREAQLVEKIGLFEDENRKLLEQVENEKVAVNTLNSELGKTKAECEEEKMKCANTKEKLNLAVTKGKSLVQQRDALKQSLADKASELDKCLAELQEKTSALEAAESHNDELVKSENLVASLQESLSQKTLIVETFEHILSHLDVPEELQSVDIVGRARWLANERNELKGASLDFCRLKDSIWAIDLPENVSFSDLGSRLAWLKESFYRAKDDINMLQNEMSRTKEAASDEIDKLSALRSAVQQEEDYIKEELDHLRIKKDEIVAKAEQISLDKDHLSDSLAAELTEMDKIQKELDDLTNKYENIVGKVRQLSSEKDQMFRLLVEGSGKVMGDQQVIEETSSNLPVLIDRCLEKLKEQTSPSLENPFVDAELFEKYQSLLYARDLELMLCKEILEEDMLVWSQLNDLSNQFRVTSQELFSLKEEKDLMEVKEESSNLAGKLAQAQETMKLLEDALAVVKNDLSQLAEERKEMEFDKRNIEIELQKTIEEACLLEEACDSRKSLEEALSQAENKTSVLISEKEDVQGNKAASEMEVEKMREEIAIQTSRLAEAYNTITTLENALSLAEKTVASLTEQNNNAQVEITNLDNELKKLKNETDTHTSQLKDAGITIKSLDNVLSKAENDFSALLDEKRTADQEVSTLNSKLNVCMEELAGSSGNLASRSKELIGHLNNLQMLAKDQSLLFTMRQCFDRNSERLKDMDLTIKNVREYLFDKDLKLLQGYPFIEDIASPLRQFSDDSDNTLNIEMENDEANAINADDVSLCFRRVTEGFQMRNKILADRFEGFSSFLDESIATVLKKLHAIEDEVKSMIKHKESLKQENVQKVLDDLTSKYEKVVEKVHQLSLEKDQMVQLLVEGSGIVIGEQEGTEEASSNLPGLIYRCLEKIKERSASLETPFVDEDHFENFQSLLNVRDLELMLCEEILEEDMMERSQLNDLSNQFKVTSQELFALKEEKDVLQKGLEQSEEKSDREKLKVLMEEKMSEIEKLRLELQQEESRVAECGEQISSLSADLDSIPKLESNLASIKEEKDQLEKLLFESNRRLHMVVESINCIVIPVDSAFLEPVQKLNLLSEYIYDCQTAKKQTEQELREVKEEASVLAGKLAEARATMKLLEDALTTVKNDLAQLAGEKNEMGTGKKNIEIELQKTIEQRDESQSRVFKLESDVEGLEGSCREMRLKIAGYQAKEDRWGEVKEEVSILAGKLAVAQATMKLLEDTLTTAKNALSLLAEEKKEMETGKKNIEIELQKTIEQRDESQSRVFKLESDVEGLEGSCREMRLKIEDYQAKEDRWKEKEAELLSSYNSLLIKVKGKGFPSHFVTLVHLMFNSEEPLLSASQLRTLMEKLCGTEIPLVESEDLESHISADVKKLFSEELQSTLSRQNFEIEHLKGEIEIHFRNKPDLEHMKMELSEVKFGLEKIIVVLGGKEFIGGQNSVGMKVLLPVLEKQVNSFLLEAKTSKSKAEELGTKLAGSQKVVNELSTKGSFGKNPISSAPLAAHVRTIRSFNSLNTSGLIPKQGKLIADRVDGIWVSGGQVLSSRPRARLGLIAYCLLLHIWLLGTVL</sequence>
<organism evidence="3 4">
    <name type="scientific">Gossypium mustelinum</name>
    <name type="common">Cotton</name>
    <name type="synonym">Gossypium caicoense</name>
    <dbReference type="NCBI Taxonomy" id="34275"/>
    <lineage>
        <taxon>Eukaryota</taxon>
        <taxon>Viridiplantae</taxon>
        <taxon>Streptophyta</taxon>
        <taxon>Embryophyta</taxon>
        <taxon>Tracheophyta</taxon>
        <taxon>Spermatophyta</taxon>
        <taxon>Magnoliopsida</taxon>
        <taxon>eudicotyledons</taxon>
        <taxon>Gunneridae</taxon>
        <taxon>Pentapetalae</taxon>
        <taxon>rosids</taxon>
        <taxon>malvids</taxon>
        <taxon>Malvales</taxon>
        <taxon>Malvaceae</taxon>
        <taxon>Malvoideae</taxon>
        <taxon>Gossypium</taxon>
    </lineage>
</organism>
<evidence type="ECO:0000256" key="1">
    <source>
        <dbReference type="SAM" id="Coils"/>
    </source>
</evidence>
<dbReference type="PANTHER" id="PTHR43939:SF68">
    <property type="entry name" value="CENTROSOMAL PROTEIN OF 290 KDA-LIKE"/>
    <property type="match status" value="1"/>
</dbReference>
<accession>A0A5D3AE92</accession>
<dbReference type="EMBL" id="CM017636">
    <property type="protein sequence ID" value="TYJ49957.1"/>
    <property type="molecule type" value="Genomic_DNA"/>
</dbReference>
<feature type="coiled-coil region" evidence="1">
    <location>
        <begin position="317"/>
        <end position="364"/>
    </location>
</feature>
<dbReference type="SUPFAM" id="SSF57997">
    <property type="entry name" value="Tropomyosin"/>
    <property type="match status" value="1"/>
</dbReference>
<dbReference type="PANTHER" id="PTHR43939">
    <property type="entry name" value="COILED-COIL DOMAIN-CONTAINING PROTEIN 158"/>
    <property type="match status" value="1"/>
</dbReference>
<gene>
    <name evidence="3" type="ORF">E1A91_A01G170800v1</name>
</gene>
<feature type="coiled-coil region" evidence="1">
    <location>
        <begin position="1175"/>
        <end position="1284"/>
    </location>
</feature>
<feature type="coiled-coil region" evidence="1">
    <location>
        <begin position="88"/>
        <end position="136"/>
    </location>
</feature>
<feature type="coiled-coil region" evidence="1">
    <location>
        <begin position="1446"/>
        <end position="1536"/>
    </location>
</feature>
<keyword evidence="4" id="KW-1185">Reference proteome</keyword>
<evidence type="ECO:0000313" key="4">
    <source>
        <dbReference type="Proteomes" id="UP000323597"/>
    </source>
</evidence>
<keyword evidence="1" id="KW-0175">Coiled coil</keyword>
<feature type="coiled-coil region" evidence="1">
    <location>
        <begin position="1317"/>
        <end position="1400"/>
    </location>
</feature>
<dbReference type="Proteomes" id="UP000323597">
    <property type="component" value="Chromosome A01"/>
</dbReference>
<proteinExistence type="predicted"/>
<name>A0A5D3AE92_GOSMU</name>
<evidence type="ECO:0000256" key="2">
    <source>
        <dbReference type="SAM" id="MobiDB-lite"/>
    </source>
</evidence>
<protein>
    <submittedName>
        <fullName evidence="3">Uncharacterized protein</fullName>
    </submittedName>
</protein>
<evidence type="ECO:0000313" key="3">
    <source>
        <dbReference type="EMBL" id="TYJ49957.1"/>
    </source>
</evidence>
<dbReference type="Gene3D" id="1.10.287.1490">
    <property type="match status" value="1"/>
</dbReference>
<feature type="coiled-coil region" evidence="1">
    <location>
        <begin position="1041"/>
        <end position="1087"/>
    </location>
</feature>
<reference evidence="3 4" key="1">
    <citation type="submission" date="2019-07" db="EMBL/GenBank/DDBJ databases">
        <title>WGS assembly of Gossypium mustelinum.</title>
        <authorList>
            <person name="Chen Z.J."/>
            <person name="Sreedasyam A."/>
            <person name="Ando A."/>
            <person name="Song Q."/>
            <person name="De L."/>
            <person name="Hulse-Kemp A."/>
            <person name="Ding M."/>
            <person name="Ye W."/>
            <person name="Kirkbride R."/>
            <person name="Jenkins J."/>
            <person name="Plott C."/>
            <person name="Lovell J."/>
            <person name="Lin Y.-M."/>
            <person name="Vaughn R."/>
            <person name="Liu B."/>
            <person name="Li W."/>
            <person name="Simpson S."/>
            <person name="Scheffler B."/>
            <person name="Saski C."/>
            <person name="Grover C."/>
            <person name="Hu G."/>
            <person name="Conover J."/>
            <person name="Carlson J."/>
            <person name="Shu S."/>
            <person name="Boston L."/>
            <person name="Williams M."/>
            <person name="Peterson D."/>
            <person name="Mcgee K."/>
            <person name="Jones D."/>
            <person name="Wendel J."/>
            <person name="Stelly D."/>
            <person name="Grimwood J."/>
            <person name="Schmutz J."/>
        </authorList>
    </citation>
    <scope>NUCLEOTIDE SEQUENCE [LARGE SCALE GENOMIC DNA]</scope>
    <source>
        <strain evidence="3">1408120.09</strain>
    </source>
</reference>
<feature type="region of interest" description="Disordered" evidence="2">
    <location>
        <begin position="1"/>
        <end position="31"/>
    </location>
</feature>
<feature type="coiled-coil region" evidence="1">
    <location>
        <begin position="666"/>
        <end position="878"/>
    </location>
</feature>
<feature type="coiled-coil region" evidence="1">
    <location>
        <begin position="520"/>
        <end position="554"/>
    </location>
</feature>
<feature type="coiled-coil region" evidence="1">
    <location>
        <begin position="257"/>
        <end position="291"/>
    </location>
</feature>